<evidence type="ECO:0000256" key="1">
    <source>
        <dbReference type="PIRSR" id="PIRSR000097-1"/>
    </source>
</evidence>
<dbReference type="GeneID" id="18920873"/>
<dbReference type="EMBL" id="JH930472">
    <property type="protein sequence ID" value="EKM55130.1"/>
    <property type="molecule type" value="Genomic_DNA"/>
</dbReference>
<dbReference type="Pfam" id="PF00248">
    <property type="entry name" value="Aldo_ket_red"/>
    <property type="match status" value="1"/>
</dbReference>
<evidence type="ECO:0000256" key="3">
    <source>
        <dbReference type="PIRSR" id="PIRSR000097-3"/>
    </source>
</evidence>
<dbReference type="PIRSF" id="PIRSF000097">
    <property type="entry name" value="AKR"/>
    <property type="match status" value="1"/>
</dbReference>
<evidence type="ECO:0000313" key="6">
    <source>
        <dbReference type="Proteomes" id="UP000008370"/>
    </source>
</evidence>
<keyword evidence="6" id="KW-1185">Reference proteome</keyword>
<dbReference type="GO" id="GO:0016652">
    <property type="term" value="F:oxidoreductase activity, acting on NAD(P)H as acceptor"/>
    <property type="evidence" value="ECO:0007669"/>
    <property type="project" value="InterPro"/>
</dbReference>
<dbReference type="InterPro" id="IPR036812">
    <property type="entry name" value="NAD(P)_OxRdtase_dom_sf"/>
</dbReference>
<dbReference type="RefSeq" id="XP_007395473.1">
    <property type="nucleotide sequence ID" value="XM_007395411.1"/>
</dbReference>
<feature type="binding site" evidence="2">
    <location>
        <position position="111"/>
    </location>
    <ligand>
        <name>substrate</name>
    </ligand>
</feature>
<protein>
    <recommendedName>
        <fullName evidence="4">NADP-dependent oxidoreductase domain-containing protein</fullName>
    </recommendedName>
</protein>
<dbReference type="CDD" id="cd19120">
    <property type="entry name" value="AKR_AKR3C2-3"/>
    <property type="match status" value="1"/>
</dbReference>
<dbReference type="AlphaFoldDB" id="K5W7I3"/>
<dbReference type="HOGENOM" id="CLU_023205_0_3_1"/>
<evidence type="ECO:0000313" key="5">
    <source>
        <dbReference type="EMBL" id="EKM55130.1"/>
    </source>
</evidence>
<dbReference type="PRINTS" id="PR00069">
    <property type="entry name" value="ALDKETRDTASE"/>
</dbReference>
<proteinExistence type="predicted"/>
<organism evidence="5 6">
    <name type="scientific">Phanerochaete carnosa (strain HHB-10118-sp)</name>
    <name type="common">White-rot fungus</name>
    <name type="synonym">Peniophora carnosa</name>
    <dbReference type="NCBI Taxonomy" id="650164"/>
    <lineage>
        <taxon>Eukaryota</taxon>
        <taxon>Fungi</taxon>
        <taxon>Dikarya</taxon>
        <taxon>Basidiomycota</taxon>
        <taxon>Agaricomycotina</taxon>
        <taxon>Agaricomycetes</taxon>
        <taxon>Polyporales</taxon>
        <taxon>Phanerochaetaceae</taxon>
        <taxon>Phanerochaete</taxon>
    </lineage>
</organism>
<dbReference type="InterPro" id="IPR018170">
    <property type="entry name" value="Aldo/ket_reductase_CS"/>
</dbReference>
<reference evidence="5 6" key="1">
    <citation type="journal article" date="2012" name="BMC Genomics">
        <title>Comparative genomics of the white-rot fungi, Phanerochaete carnosa and P. chrysosporium, to elucidate the genetic basis of the distinct wood types they colonize.</title>
        <authorList>
            <person name="Suzuki H."/>
            <person name="MacDonald J."/>
            <person name="Syed K."/>
            <person name="Salamov A."/>
            <person name="Hori C."/>
            <person name="Aerts A."/>
            <person name="Henrissat B."/>
            <person name="Wiebenga A."/>
            <person name="vanKuyk P.A."/>
            <person name="Barry K."/>
            <person name="Lindquist E."/>
            <person name="LaButti K."/>
            <person name="Lapidus A."/>
            <person name="Lucas S."/>
            <person name="Coutinho P."/>
            <person name="Gong Y."/>
            <person name="Samejima M."/>
            <person name="Mahadevan R."/>
            <person name="Abou-Zaid M."/>
            <person name="de Vries R.P."/>
            <person name="Igarashi K."/>
            <person name="Yadav J.S."/>
            <person name="Grigoriev I.V."/>
            <person name="Master E.R."/>
        </authorList>
    </citation>
    <scope>NUCLEOTIDE SEQUENCE [LARGE SCALE GENOMIC DNA]</scope>
    <source>
        <strain evidence="5 6">HHB-10118-sp</strain>
    </source>
</reference>
<dbReference type="InterPro" id="IPR020471">
    <property type="entry name" value="AKR"/>
</dbReference>
<dbReference type="InterPro" id="IPR044494">
    <property type="entry name" value="AKR3C2/3"/>
</dbReference>
<evidence type="ECO:0000259" key="4">
    <source>
        <dbReference type="Pfam" id="PF00248"/>
    </source>
</evidence>
<evidence type="ECO:0000256" key="2">
    <source>
        <dbReference type="PIRSR" id="PIRSR000097-2"/>
    </source>
</evidence>
<feature type="domain" description="NADP-dependent oxidoreductase" evidence="4">
    <location>
        <begin position="27"/>
        <end position="274"/>
    </location>
</feature>
<feature type="active site" description="Proton donor" evidence="1">
    <location>
        <position position="50"/>
    </location>
</feature>
<gene>
    <name evidence="5" type="ORF">PHACADRAFT_94947</name>
</gene>
<dbReference type="OrthoDB" id="416253at2759"/>
<dbReference type="InParanoid" id="K5W7I3"/>
<dbReference type="FunCoup" id="K5W7I3">
    <property type="interactions" value="198"/>
</dbReference>
<dbReference type="PANTHER" id="PTHR11732">
    <property type="entry name" value="ALDO/KETO REDUCTASE"/>
    <property type="match status" value="1"/>
</dbReference>
<sequence>MEPPVPLNDGTLFPWPAYGSGTALRGTDASAPVSTAIHAGFRHIDCAQMYMNEASVGRGVASAVAEDGVPRAALYITTKLLAVPPGATAADTLRASLREMHLEYVDLFLVHEPARHADLRGVWREMEECRALGLARSIGVSNFRVKDLEEILEEGASVPVINQIEFHPYVYKASQPVIAYMRERGILPTSYGGLTPLIRVKEGPLAPVLDEIAERLSRGAGQPITPAQVLQLWMKKKGVPYTTTTSQPERLKEYLAVASLPALSDVDEERIDSVGATAHHRFFVSTFST</sequence>
<feature type="site" description="Lowers pKa of active site Tyr" evidence="3">
    <location>
        <position position="79"/>
    </location>
</feature>
<dbReference type="Gene3D" id="3.20.20.100">
    <property type="entry name" value="NADP-dependent oxidoreductase domain"/>
    <property type="match status" value="1"/>
</dbReference>
<dbReference type="KEGG" id="pco:PHACADRAFT_94947"/>
<name>K5W7I3_PHACS</name>
<dbReference type="PROSITE" id="PS00798">
    <property type="entry name" value="ALDOKETO_REDUCTASE_1"/>
    <property type="match status" value="1"/>
</dbReference>
<accession>K5W7I3</accession>
<dbReference type="SUPFAM" id="SSF51430">
    <property type="entry name" value="NAD(P)-linked oxidoreductase"/>
    <property type="match status" value="1"/>
</dbReference>
<dbReference type="Proteomes" id="UP000008370">
    <property type="component" value="Unassembled WGS sequence"/>
</dbReference>
<dbReference type="InterPro" id="IPR023210">
    <property type="entry name" value="NADP_OxRdtase_dom"/>
</dbReference>
<dbReference type="PROSITE" id="PS00062">
    <property type="entry name" value="ALDOKETO_REDUCTASE_2"/>
    <property type="match status" value="1"/>
</dbReference>